<dbReference type="GO" id="GO:0006355">
    <property type="term" value="P:regulation of DNA-templated transcription"/>
    <property type="evidence" value="ECO:0007669"/>
    <property type="project" value="UniProtKB-UniRule"/>
</dbReference>
<comment type="caution">
    <text evidence="9">The sequence shown here is derived from an EMBL/GenBank/DDBJ whole genome shotgun (WGS) entry which is preliminary data.</text>
</comment>
<dbReference type="GO" id="GO:0005634">
    <property type="term" value="C:nucleus"/>
    <property type="evidence" value="ECO:0007669"/>
    <property type="project" value="UniProtKB-SubCell"/>
</dbReference>
<dbReference type="PROSITE" id="PS50966">
    <property type="entry name" value="ZF_SWIM"/>
    <property type="match status" value="1"/>
</dbReference>
<dbReference type="Pfam" id="PF04434">
    <property type="entry name" value="SWIM"/>
    <property type="match status" value="1"/>
</dbReference>
<dbReference type="InterPro" id="IPR006564">
    <property type="entry name" value="Znf_PMZ"/>
</dbReference>
<dbReference type="InterPro" id="IPR007527">
    <property type="entry name" value="Znf_SWIM"/>
</dbReference>
<evidence type="ECO:0000259" key="8">
    <source>
        <dbReference type="PROSITE" id="PS50966"/>
    </source>
</evidence>
<keyword evidence="4 6" id="KW-0862">Zinc</keyword>
<dbReference type="EMBL" id="BKCP01000001">
    <property type="protein sequence ID" value="GER24963.1"/>
    <property type="molecule type" value="Genomic_DNA"/>
</dbReference>
<proteinExistence type="inferred from homology"/>
<protein>
    <recommendedName>
        <fullName evidence="6">Protein FAR1-RELATED SEQUENCE</fullName>
    </recommendedName>
</protein>
<dbReference type="OrthoDB" id="913269at2759"/>
<feature type="non-terminal residue" evidence="9">
    <location>
        <position position="231"/>
    </location>
</feature>
<feature type="region of interest" description="Disordered" evidence="7">
    <location>
        <begin position="210"/>
        <end position="231"/>
    </location>
</feature>
<evidence type="ECO:0000256" key="2">
    <source>
        <dbReference type="ARBA" id="ARBA00022723"/>
    </source>
</evidence>
<comment type="similarity">
    <text evidence="1 6">Belongs to the FHY3/FAR1 family.</text>
</comment>
<feature type="domain" description="SWIM-type" evidence="8">
    <location>
        <begin position="71"/>
        <end position="107"/>
    </location>
</feature>
<feature type="compositionally biased region" description="Basic and acidic residues" evidence="7">
    <location>
        <begin position="214"/>
        <end position="223"/>
    </location>
</feature>
<name>A0A5A7NWV5_STRAF</name>
<evidence type="ECO:0000256" key="4">
    <source>
        <dbReference type="ARBA" id="ARBA00022833"/>
    </source>
</evidence>
<evidence type="ECO:0000256" key="7">
    <source>
        <dbReference type="SAM" id="MobiDB-lite"/>
    </source>
</evidence>
<dbReference type="InterPro" id="IPR031052">
    <property type="entry name" value="FHY3/FAR1"/>
</dbReference>
<evidence type="ECO:0000256" key="5">
    <source>
        <dbReference type="PROSITE-ProRule" id="PRU00325"/>
    </source>
</evidence>
<dbReference type="AlphaFoldDB" id="A0A5A7NWV5"/>
<comment type="function">
    <text evidence="6">Putative transcription activator involved in regulating light control of development.</text>
</comment>
<evidence type="ECO:0000313" key="9">
    <source>
        <dbReference type="EMBL" id="GER24963.1"/>
    </source>
</evidence>
<keyword evidence="10" id="KW-1185">Reference proteome</keyword>
<dbReference type="SMART" id="SM00575">
    <property type="entry name" value="ZnF_PMZ"/>
    <property type="match status" value="1"/>
</dbReference>
<keyword evidence="6" id="KW-0539">Nucleus</keyword>
<accession>A0A5A7NWV5</accession>
<evidence type="ECO:0000256" key="3">
    <source>
        <dbReference type="ARBA" id="ARBA00022771"/>
    </source>
</evidence>
<sequence length="231" mass="26546">MVPCATMYELEKQFQAIYTINKFKEFQSQFTGMVYCEIISNEDGCEKLLRGHKHIVQEDVICNGRKYKKIYIVQTQKESGNFVCSCHLFEFRGIICKHAITVLIRNDVTSVPDMYILRRWRRAVADKVANDDVRAGKLMEWIESVSPDLDSTNMDQKSEGKSDLHQINGGVDKILGLKISDLNHVKRKGAPRKLRQKGALEKIYKKLKVSSKQKNKEASKSHESATYIQPM</sequence>
<keyword evidence="3 5" id="KW-0863">Zinc-finger</keyword>
<evidence type="ECO:0000313" key="10">
    <source>
        <dbReference type="Proteomes" id="UP000325081"/>
    </source>
</evidence>
<dbReference type="PANTHER" id="PTHR31669">
    <property type="entry name" value="PROTEIN FAR1-RELATED SEQUENCE 10-RELATED"/>
    <property type="match status" value="1"/>
</dbReference>
<organism evidence="9 10">
    <name type="scientific">Striga asiatica</name>
    <name type="common">Asiatic witchweed</name>
    <name type="synonym">Buchnera asiatica</name>
    <dbReference type="NCBI Taxonomy" id="4170"/>
    <lineage>
        <taxon>Eukaryota</taxon>
        <taxon>Viridiplantae</taxon>
        <taxon>Streptophyta</taxon>
        <taxon>Embryophyta</taxon>
        <taxon>Tracheophyta</taxon>
        <taxon>Spermatophyta</taxon>
        <taxon>Magnoliopsida</taxon>
        <taxon>eudicotyledons</taxon>
        <taxon>Gunneridae</taxon>
        <taxon>Pentapetalae</taxon>
        <taxon>asterids</taxon>
        <taxon>lamiids</taxon>
        <taxon>Lamiales</taxon>
        <taxon>Orobanchaceae</taxon>
        <taxon>Buchnereae</taxon>
        <taxon>Striga</taxon>
    </lineage>
</organism>
<dbReference type="GO" id="GO:0008270">
    <property type="term" value="F:zinc ion binding"/>
    <property type="evidence" value="ECO:0007669"/>
    <property type="project" value="UniProtKB-UniRule"/>
</dbReference>
<evidence type="ECO:0000256" key="1">
    <source>
        <dbReference type="ARBA" id="ARBA00005889"/>
    </source>
</evidence>
<dbReference type="Proteomes" id="UP000325081">
    <property type="component" value="Unassembled WGS sequence"/>
</dbReference>
<comment type="subcellular location">
    <subcellularLocation>
        <location evidence="6">Nucleus</location>
    </subcellularLocation>
</comment>
<reference evidence="10" key="1">
    <citation type="journal article" date="2019" name="Curr. Biol.">
        <title>Genome Sequence of Striga asiatica Provides Insight into the Evolution of Plant Parasitism.</title>
        <authorList>
            <person name="Yoshida S."/>
            <person name="Kim S."/>
            <person name="Wafula E.K."/>
            <person name="Tanskanen J."/>
            <person name="Kim Y.M."/>
            <person name="Honaas L."/>
            <person name="Yang Z."/>
            <person name="Spallek T."/>
            <person name="Conn C.E."/>
            <person name="Ichihashi Y."/>
            <person name="Cheong K."/>
            <person name="Cui S."/>
            <person name="Der J.P."/>
            <person name="Gundlach H."/>
            <person name="Jiao Y."/>
            <person name="Hori C."/>
            <person name="Ishida J.K."/>
            <person name="Kasahara H."/>
            <person name="Kiba T."/>
            <person name="Kim M.S."/>
            <person name="Koo N."/>
            <person name="Laohavisit A."/>
            <person name="Lee Y.H."/>
            <person name="Lumba S."/>
            <person name="McCourt P."/>
            <person name="Mortimer J.C."/>
            <person name="Mutuku J.M."/>
            <person name="Nomura T."/>
            <person name="Sasaki-Sekimoto Y."/>
            <person name="Seto Y."/>
            <person name="Wang Y."/>
            <person name="Wakatake T."/>
            <person name="Sakakibara H."/>
            <person name="Demura T."/>
            <person name="Yamaguchi S."/>
            <person name="Yoneyama K."/>
            <person name="Manabe R.I."/>
            <person name="Nelson D.C."/>
            <person name="Schulman A.H."/>
            <person name="Timko M.P."/>
            <person name="dePamphilis C.W."/>
            <person name="Choi D."/>
            <person name="Shirasu K."/>
        </authorList>
    </citation>
    <scope>NUCLEOTIDE SEQUENCE [LARGE SCALE GENOMIC DNA]</scope>
    <source>
        <strain evidence="10">cv. UVA1</strain>
    </source>
</reference>
<dbReference type="PANTHER" id="PTHR31669:SF283">
    <property type="entry name" value="PROTEIN FAR1-RELATED SEQUENCE"/>
    <property type="match status" value="1"/>
</dbReference>
<gene>
    <name evidence="9" type="ORF">STAS_00515</name>
</gene>
<evidence type="ECO:0000256" key="6">
    <source>
        <dbReference type="RuleBase" id="RU367018"/>
    </source>
</evidence>
<keyword evidence="2 6" id="KW-0479">Metal-binding</keyword>